<gene>
    <name evidence="5" type="ORF">ACFPCY_35415</name>
</gene>
<evidence type="ECO:0000313" key="5">
    <source>
        <dbReference type="EMBL" id="MFC4912635.1"/>
    </source>
</evidence>
<sequence length="916" mass="99419">MKLWYDSPATDWESESLPIGNGALGASVFGGVQAECLLLNEKTLWTGGPGSREGYDFGNRHRPDALRTVQRLLDEKQHLSPDEVAAHLGRPRTGYGSYQPLGTLHLLFPHSAAAQYRRELDLADATARVSYLSDGVRHQREYFASHPANVVVGRLSADAPGAVSFTLRETSPRDDQTISVRDGRLTVRGALADNGLRFELQIQVVTEGGTRLDGDGEVTVTGANSALLVLSAATDYANAYPAYRGDGPHARVTKAVDAALHPAGQASPPPHADQADPPPHTGRADTPPHAGQADLHVGRADPHAGRGDPHADQADPHTGRADLHARRADGHLGRGDADVTAQAGRVGIYARLRAEHVRDHRRLFDRVTLSLSADDLQSAPPSPGGREHRPSSSSPTSLASSDTAAPRAAAPSAPRPPRPPRSGLPTDRLLASYGQGDGASDRELEALFFAYGRYLLIASSRDGSLPANLQGVWNGLVQPPWSADYHTNINLQMNYWPAETTNLDETAGAHDAFVDGLREPGRVTARELFGTRGWVVHNETNPFGFTGVHDWATAFWFPEAAAWLTRQLYERYLFTADPSYLRTTAYPAMREAAEFWLDNLRPDPRDGTLVVSPGYSPEHGDFSAGPAMSQQIVRDLLINTSEAAGTLGVDPEFREEIAETLVRLDTGLRVGSWGQLQEWKRDLDDPSDRHRHASHLFALFPGRQIKPGTPEAKAAEVSLTARGDGGPGWSKAWKTNFWARLRNGDRAHRTLARQLRESTLPNFWDTHPPFQIDGNLGATAGIAEMLLQSHHGVIDVLPALPSCWPDGAVAGLRARGDVTVDVTWRDGRAVEITLLTGRDGELTVASQMFATDFRVRVTTADRAVHTASTEDIDPADGATFGTRRGPEAIGFRARSNHRYRFSVWGTRGGIARMGPG</sequence>
<feature type="region of interest" description="Disordered" evidence="1">
    <location>
        <begin position="261"/>
        <end position="318"/>
    </location>
</feature>
<dbReference type="InterPro" id="IPR008928">
    <property type="entry name" value="6-hairpin_glycosidase_sf"/>
</dbReference>
<evidence type="ECO:0000259" key="4">
    <source>
        <dbReference type="Pfam" id="PF22124"/>
    </source>
</evidence>
<feature type="region of interest" description="Disordered" evidence="1">
    <location>
        <begin position="374"/>
        <end position="436"/>
    </location>
</feature>
<dbReference type="Pfam" id="PF21307">
    <property type="entry name" value="Glyco_hydro_95_C"/>
    <property type="match status" value="1"/>
</dbReference>
<dbReference type="Gene3D" id="1.50.10.10">
    <property type="match status" value="1"/>
</dbReference>
<feature type="compositionally biased region" description="Basic and acidic residues" evidence="1">
    <location>
        <begin position="296"/>
        <end position="318"/>
    </location>
</feature>
<keyword evidence="5" id="KW-0378">Hydrolase</keyword>
<feature type="domain" description="Alpha fucosidase A-like C-terminal" evidence="3">
    <location>
        <begin position="788"/>
        <end position="870"/>
    </location>
</feature>
<dbReference type="SUPFAM" id="SSF48208">
    <property type="entry name" value="Six-hairpin glycosidases"/>
    <property type="match status" value="1"/>
</dbReference>
<dbReference type="PANTHER" id="PTHR31084">
    <property type="entry name" value="ALPHA-L-FUCOSIDASE 2"/>
    <property type="match status" value="1"/>
</dbReference>
<dbReference type="InterPro" id="IPR027414">
    <property type="entry name" value="GH95_N_dom"/>
</dbReference>
<accession>A0ABV9U7W2</accession>
<evidence type="ECO:0000256" key="1">
    <source>
        <dbReference type="SAM" id="MobiDB-lite"/>
    </source>
</evidence>
<feature type="compositionally biased region" description="Pro residues" evidence="1">
    <location>
        <begin position="267"/>
        <end position="280"/>
    </location>
</feature>
<keyword evidence="6" id="KW-1185">Reference proteome</keyword>
<feature type="compositionally biased region" description="Pro residues" evidence="1">
    <location>
        <begin position="413"/>
        <end position="422"/>
    </location>
</feature>
<protein>
    <submittedName>
        <fullName evidence="5">Glycoside hydrolase N-terminal domain-containing protein</fullName>
    </submittedName>
</protein>
<dbReference type="Pfam" id="PF22124">
    <property type="entry name" value="Glyco_hydro_95_cat"/>
    <property type="match status" value="1"/>
</dbReference>
<feature type="domain" description="Glycosyl hydrolase family 95 N-terminal" evidence="2">
    <location>
        <begin position="3"/>
        <end position="238"/>
    </location>
</feature>
<dbReference type="InterPro" id="IPR012341">
    <property type="entry name" value="6hp_glycosidase-like_sf"/>
</dbReference>
<dbReference type="GO" id="GO:0016787">
    <property type="term" value="F:hydrolase activity"/>
    <property type="evidence" value="ECO:0007669"/>
    <property type="project" value="UniProtKB-KW"/>
</dbReference>
<dbReference type="RefSeq" id="WP_378262758.1">
    <property type="nucleotide sequence ID" value="NZ_JBHSIT010000013.1"/>
</dbReference>
<dbReference type="PANTHER" id="PTHR31084:SF19">
    <property type="entry name" value="GLYCOSYL HYDROLASE FAMILY 95 N-TERMINAL DOMAIN-CONTAINING PROTEIN"/>
    <property type="match status" value="1"/>
</dbReference>
<evidence type="ECO:0000259" key="2">
    <source>
        <dbReference type="Pfam" id="PF14498"/>
    </source>
</evidence>
<dbReference type="Proteomes" id="UP001595872">
    <property type="component" value="Unassembled WGS sequence"/>
</dbReference>
<dbReference type="InterPro" id="IPR054363">
    <property type="entry name" value="GH95_cat"/>
</dbReference>
<comment type="caution">
    <text evidence="5">The sequence shown here is derived from an EMBL/GenBank/DDBJ whole genome shotgun (WGS) entry which is preliminary data.</text>
</comment>
<feature type="domain" description="Glycosyl hydrolase family 95 catalytic" evidence="4">
    <location>
        <begin position="422"/>
        <end position="786"/>
    </location>
</feature>
<evidence type="ECO:0000313" key="6">
    <source>
        <dbReference type="Proteomes" id="UP001595872"/>
    </source>
</evidence>
<reference evidence="6" key="1">
    <citation type="journal article" date="2019" name="Int. J. Syst. Evol. Microbiol.">
        <title>The Global Catalogue of Microorganisms (GCM) 10K type strain sequencing project: providing services to taxonomists for standard genome sequencing and annotation.</title>
        <authorList>
            <consortium name="The Broad Institute Genomics Platform"/>
            <consortium name="The Broad Institute Genome Sequencing Center for Infectious Disease"/>
            <person name="Wu L."/>
            <person name="Ma J."/>
        </authorList>
    </citation>
    <scope>NUCLEOTIDE SEQUENCE [LARGE SCALE GENOMIC DNA]</scope>
    <source>
        <strain evidence="6">KLKA75</strain>
    </source>
</reference>
<dbReference type="Gene3D" id="2.70.98.50">
    <property type="entry name" value="putative glycoside hydrolase family protein from bacillus halodurans"/>
    <property type="match status" value="1"/>
</dbReference>
<dbReference type="EMBL" id="JBHSIT010000013">
    <property type="protein sequence ID" value="MFC4912635.1"/>
    <property type="molecule type" value="Genomic_DNA"/>
</dbReference>
<organism evidence="5 6">
    <name type="scientific">Actinomadura gamaensis</name>
    <dbReference type="NCBI Taxonomy" id="1763541"/>
    <lineage>
        <taxon>Bacteria</taxon>
        <taxon>Bacillati</taxon>
        <taxon>Actinomycetota</taxon>
        <taxon>Actinomycetes</taxon>
        <taxon>Streptosporangiales</taxon>
        <taxon>Thermomonosporaceae</taxon>
        <taxon>Actinomadura</taxon>
    </lineage>
</organism>
<evidence type="ECO:0000259" key="3">
    <source>
        <dbReference type="Pfam" id="PF21307"/>
    </source>
</evidence>
<name>A0ABV9U7W2_9ACTN</name>
<dbReference type="Pfam" id="PF14498">
    <property type="entry name" value="Glyco_hyd_65N_2"/>
    <property type="match status" value="1"/>
</dbReference>
<dbReference type="InterPro" id="IPR049053">
    <property type="entry name" value="AFCA-like_C"/>
</dbReference>
<feature type="compositionally biased region" description="Low complexity" evidence="1">
    <location>
        <begin position="391"/>
        <end position="412"/>
    </location>
</feature>
<proteinExistence type="predicted"/>